<gene>
    <name evidence="1" type="ORF">NE398_01940</name>
</gene>
<dbReference type="AlphaFoldDB" id="A0A9X3XG02"/>
<keyword evidence="2" id="KW-1185">Reference proteome</keyword>
<name>A0A9X3XG02_9CLOT</name>
<accession>A0A9X3XG02</accession>
<dbReference type="GeneID" id="93042157"/>
<dbReference type="Proteomes" id="UP001141183">
    <property type="component" value="Unassembled WGS sequence"/>
</dbReference>
<dbReference type="EMBL" id="JAMRYU010000001">
    <property type="protein sequence ID" value="MDC4238930.1"/>
    <property type="molecule type" value="Genomic_DNA"/>
</dbReference>
<evidence type="ECO:0000313" key="1">
    <source>
        <dbReference type="EMBL" id="MDC4238930.1"/>
    </source>
</evidence>
<sequence>MKLVIKEINDKNYNEALRLKVKKGQEDFIETNDLAIKMYEKIGFQFNGELDINGEKIMKLEV</sequence>
<dbReference type="SUPFAM" id="SSF55729">
    <property type="entry name" value="Acyl-CoA N-acyltransferases (Nat)"/>
    <property type="match status" value="1"/>
</dbReference>
<dbReference type="RefSeq" id="WP_008679840.1">
    <property type="nucleotide sequence ID" value="NZ_BAAACM010000002.1"/>
</dbReference>
<evidence type="ECO:0000313" key="2">
    <source>
        <dbReference type="Proteomes" id="UP001141183"/>
    </source>
</evidence>
<dbReference type="Gene3D" id="3.40.630.30">
    <property type="match status" value="1"/>
</dbReference>
<comment type="caution">
    <text evidence="1">The sequence shown here is derived from an EMBL/GenBank/DDBJ whole genome shotgun (WGS) entry which is preliminary data.</text>
</comment>
<organism evidence="1 2">
    <name type="scientific">Clostridium tertium</name>
    <dbReference type="NCBI Taxonomy" id="1559"/>
    <lineage>
        <taxon>Bacteria</taxon>
        <taxon>Bacillati</taxon>
        <taxon>Bacillota</taxon>
        <taxon>Clostridia</taxon>
        <taxon>Eubacteriales</taxon>
        <taxon>Clostridiaceae</taxon>
        <taxon>Clostridium</taxon>
    </lineage>
</organism>
<dbReference type="InterPro" id="IPR016181">
    <property type="entry name" value="Acyl_CoA_acyltransferase"/>
</dbReference>
<proteinExistence type="predicted"/>
<reference evidence="1" key="1">
    <citation type="submission" date="2022-05" db="EMBL/GenBank/DDBJ databases">
        <title>Draft genome sequence of Clostridium tertium strain CP3 isolated from Peru.</title>
        <authorList>
            <person name="Hurtado R."/>
            <person name="Lima L."/>
            <person name="Sousa T."/>
            <person name="Jaiswal A.K."/>
            <person name="Tiwari S."/>
            <person name="Maturrano L."/>
            <person name="Brenig B."/>
            <person name="Azevedo V."/>
        </authorList>
    </citation>
    <scope>NUCLEOTIDE SEQUENCE</scope>
    <source>
        <strain evidence="1">CP3</strain>
    </source>
</reference>
<protein>
    <submittedName>
        <fullName evidence="1">Uncharacterized protein</fullName>
    </submittedName>
</protein>